<dbReference type="EMBL" id="CP021417">
    <property type="protein sequence ID" value="ARU45253.2"/>
    <property type="molecule type" value="Genomic_DNA"/>
</dbReference>
<gene>
    <name evidence="1" type="ORF">CBE74_00565</name>
</gene>
<dbReference type="AlphaFoldDB" id="A0A7U5HK44"/>
<reference evidence="1 2" key="2">
    <citation type="journal article" date="2020" name="Antonie Van Leeuwenhoek">
        <title>Phylogenomic characterisation of a novel corynebacterial species pathogenic to animals.</title>
        <authorList>
            <person name="Moller J."/>
            <person name="Musella L."/>
            <person name="Melnikov V."/>
            <person name="Geissdorfer W."/>
            <person name="Burkovski A."/>
            <person name="Sangal V."/>
        </authorList>
    </citation>
    <scope>NUCLEOTIDE SEQUENCE [LARGE SCALE GENOMIC DNA]</scope>
    <source>
        <strain evidence="1 2">PO100/5</strain>
    </source>
</reference>
<accession>A0A7U5HK44</accession>
<proteinExistence type="predicted"/>
<reference evidence="1 2" key="4">
    <citation type="journal article" date="2020" name="PLoS ONE">
        <title>Taxonomic classification of strain PO100/5 shows a broader geographic distribution and genetic markers of the recently described Corynebacterium silvaticum.</title>
        <authorList>
            <person name="Viana M.V.C."/>
            <person name="Profeta R."/>
            <person name="da Silva A.L."/>
            <person name="Hurtado R."/>
            <person name="Cerqueira J.C."/>
            <person name="Ribeiro B.F.S."/>
            <person name="Almeida M.O."/>
            <person name="Morais-Rodrigues F."/>
            <person name="Soares S.C."/>
            <person name="Oliveira M."/>
            <person name="Tavares L."/>
            <person name="Figueiredo H."/>
            <person name="Wattam A.R."/>
            <person name="Barh D."/>
            <person name="Ghosh P."/>
            <person name="Silva A."/>
            <person name="Azevedo V."/>
        </authorList>
    </citation>
    <scope>NUCLEOTIDE SEQUENCE [LARGE SCALE GENOMIC DNA]</scope>
    <source>
        <strain evidence="1 2">PO100/5</strain>
    </source>
</reference>
<name>A0A7U5HK44_9CORY</name>
<evidence type="ECO:0000313" key="2">
    <source>
        <dbReference type="Proteomes" id="UP000195652"/>
    </source>
</evidence>
<protein>
    <submittedName>
        <fullName evidence="1">Uncharacterized protein</fullName>
    </submittedName>
</protein>
<dbReference type="KEGG" id="csil:CBE74_00565"/>
<reference evidence="1 2" key="3">
    <citation type="journal article" date="2020" name="Int. J. Syst. Evol. Microbiol.">
        <title>Corynebacterium silvaticum sp. nov., a unique group of NTTB corynebacteria in wild boar and roe deer.</title>
        <authorList>
            <person name="Dangel A."/>
            <person name="Berger A."/>
            <person name="Rau J."/>
            <person name="Eisenberg T."/>
            <person name="Kampfer P."/>
            <person name="Margos G."/>
            <person name="Contzen M."/>
            <person name="Busse H.J."/>
            <person name="Konrad R."/>
            <person name="Peters M."/>
            <person name="Sting R."/>
            <person name="Sing A."/>
        </authorList>
    </citation>
    <scope>NUCLEOTIDE SEQUENCE [LARGE SCALE GENOMIC DNA]</scope>
    <source>
        <strain evidence="1 2">PO100/5</strain>
    </source>
</reference>
<reference evidence="1 2" key="1">
    <citation type="journal article" date="2014" name="BMC Vet. Res.">
        <title>First report of Corynebacterium pseudotuberculosis from caseous lymphadenitis lesions in Black Alentejano pig (Sus scrofa domesticus).</title>
        <authorList>
            <person name="Oliveira M."/>
            <person name="Barroco C."/>
            <person name="Mottola C."/>
            <person name="Santos R."/>
            <person name="Lemsaddek A."/>
            <person name="Tavares L."/>
            <person name="Semedo-Lemsaddek T."/>
        </authorList>
    </citation>
    <scope>NUCLEOTIDE SEQUENCE [LARGE SCALE GENOMIC DNA]</scope>
    <source>
        <strain evidence="1 2">PO100/5</strain>
    </source>
</reference>
<organism evidence="1 2">
    <name type="scientific">Corynebacterium silvaticum</name>
    <dbReference type="NCBI Taxonomy" id="2320431"/>
    <lineage>
        <taxon>Bacteria</taxon>
        <taxon>Bacillati</taxon>
        <taxon>Actinomycetota</taxon>
        <taxon>Actinomycetes</taxon>
        <taxon>Mycobacteriales</taxon>
        <taxon>Corynebacteriaceae</taxon>
        <taxon>Corynebacterium</taxon>
    </lineage>
</organism>
<sequence length="213" mass="22224">MNRRNVHEEALPVALSAVVLFGASACANTQPPQPTSTAADASRTSATTSPLTTQQTQQPATQQPTTQQPKPAPSPPSPRPTPRPDLAATPIPAGGYLLPLDKEVTLACVVDYPAGVIADCSPTTYAITWKATSGNHPQANRIKATFSPLTLSATGDGAAVDGSTFKRLDAGKKYSVDAVIIDLTAPGSVTIREHRGPGVRITRDSFEEVSASR</sequence>
<dbReference type="Proteomes" id="UP000195652">
    <property type="component" value="Chromosome"/>
</dbReference>
<evidence type="ECO:0000313" key="1">
    <source>
        <dbReference type="EMBL" id="ARU45253.2"/>
    </source>
</evidence>
<dbReference type="PROSITE" id="PS51257">
    <property type="entry name" value="PROKAR_LIPOPROTEIN"/>
    <property type="match status" value="1"/>
</dbReference>
<keyword evidence="2" id="KW-1185">Reference proteome</keyword>